<feature type="binding site" description="in other chain" evidence="8">
    <location>
        <begin position="139"/>
        <end position="141"/>
    </location>
    <ligand>
        <name>FMN</name>
        <dbReference type="ChEBI" id="CHEBI:58210"/>
        <note>ligand shared between dimeric partners</note>
    </ligand>
</feature>
<evidence type="ECO:0000256" key="2">
    <source>
        <dbReference type="ARBA" id="ARBA00022630"/>
    </source>
</evidence>
<evidence type="ECO:0000313" key="11">
    <source>
        <dbReference type="Proteomes" id="UP000773614"/>
    </source>
</evidence>
<keyword evidence="6 7" id="KW-0520">NAD</keyword>
<dbReference type="PIRSF" id="PIRSF000232">
    <property type="entry name" value="YdjA"/>
    <property type="match status" value="1"/>
</dbReference>
<keyword evidence="5 7" id="KW-0560">Oxidoreductase</keyword>
<dbReference type="InterPro" id="IPR000415">
    <property type="entry name" value="Nitroreductase-like"/>
</dbReference>
<evidence type="ECO:0000256" key="5">
    <source>
        <dbReference type="ARBA" id="ARBA00023002"/>
    </source>
</evidence>
<keyword evidence="2 7" id="KW-0285">Flavoprotein</keyword>
<dbReference type="EC" id="1.-.-.-" evidence="7"/>
<dbReference type="Proteomes" id="UP000773614">
    <property type="component" value="Unassembled WGS sequence"/>
</dbReference>
<dbReference type="Gene3D" id="3.40.109.10">
    <property type="entry name" value="NADH Oxidase"/>
    <property type="match status" value="1"/>
</dbReference>
<dbReference type="CDD" id="cd02135">
    <property type="entry name" value="YdjA-like"/>
    <property type="match status" value="1"/>
</dbReference>
<evidence type="ECO:0000256" key="4">
    <source>
        <dbReference type="ARBA" id="ARBA00022857"/>
    </source>
</evidence>
<proteinExistence type="inferred from homology"/>
<evidence type="ECO:0000256" key="1">
    <source>
        <dbReference type="ARBA" id="ARBA00007118"/>
    </source>
</evidence>
<gene>
    <name evidence="10" type="ORF">E4O86_08990</name>
</gene>
<evidence type="ECO:0000313" key="10">
    <source>
        <dbReference type="EMBL" id="MYZ47847.1"/>
    </source>
</evidence>
<keyword evidence="3 7" id="KW-0288">FMN</keyword>
<evidence type="ECO:0000256" key="8">
    <source>
        <dbReference type="PIRSR" id="PIRSR000232-1"/>
    </source>
</evidence>
<evidence type="ECO:0000259" key="9">
    <source>
        <dbReference type="Pfam" id="PF00881"/>
    </source>
</evidence>
<dbReference type="AlphaFoldDB" id="A0A964T5I6"/>
<evidence type="ECO:0000256" key="3">
    <source>
        <dbReference type="ARBA" id="ARBA00022643"/>
    </source>
</evidence>
<comment type="caution">
    <text evidence="10">The sequence shown here is derived from an EMBL/GenBank/DDBJ whole genome shotgun (WGS) entry which is preliminary data.</text>
</comment>
<dbReference type="EMBL" id="SPKJ01000022">
    <property type="protein sequence ID" value="MYZ47847.1"/>
    <property type="molecule type" value="Genomic_DNA"/>
</dbReference>
<sequence length="195" mass="21057">MGANAPLVDYLRSRRTIAAAQLKEPGPDGRTLRDILTIAARVPDHGKLAPWRFIVYENAARPGLVERLRAMAAGISDEREAARRAERARTFGEAPVVVAVVSRAAEGQKVPVWEQQLSAGAVCLNLVHACHAFGFAAQWLTGWYAYDEEAAALLGAKPGERIAGFVHIGTPSLPPAERERPDIDSLVTYWPGGPA</sequence>
<name>A0A964T5I6_9HYPH</name>
<dbReference type="InterPro" id="IPR052530">
    <property type="entry name" value="NAD(P)H_nitroreductase"/>
</dbReference>
<feature type="binding site" evidence="8">
    <location>
        <position position="45"/>
    </location>
    <ligand>
        <name>FMN</name>
        <dbReference type="ChEBI" id="CHEBI:58210"/>
        <note>ligand shared between dimeric partners</note>
    </ligand>
</feature>
<dbReference type="InterPro" id="IPR026021">
    <property type="entry name" value="YdjA-like"/>
</dbReference>
<accession>A0A964T5I6</accession>
<dbReference type="SUPFAM" id="SSF55469">
    <property type="entry name" value="FMN-dependent nitroreductase-like"/>
    <property type="match status" value="1"/>
</dbReference>
<dbReference type="InterPro" id="IPR029479">
    <property type="entry name" value="Nitroreductase"/>
</dbReference>
<feature type="binding site" description="in other chain" evidence="8">
    <location>
        <begin position="14"/>
        <end position="16"/>
    </location>
    <ligand>
        <name>FMN</name>
        <dbReference type="ChEBI" id="CHEBI:58210"/>
        <note>ligand shared between dimeric partners</note>
    </ligand>
</feature>
<reference evidence="10" key="1">
    <citation type="submission" date="2019-03" db="EMBL/GenBank/DDBJ databases">
        <title>Afifella sp. nov., isolated from activated sludge.</title>
        <authorList>
            <person name="Li Q."/>
            <person name="Liu Y."/>
        </authorList>
    </citation>
    <scope>NUCLEOTIDE SEQUENCE</scope>
    <source>
        <strain evidence="10">L72</strain>
    </source>
</reference>
<feature type="domain" description="Nitroreductase" evidence="9">
    <location>
        <begin position="12"/>
        <end position="169"/>
    </location>
</feature>
<feature type="binding site" evidence="8">
    <location>
        <position position="41"/>
    </location>
    <ligand>
        <name>FMN</name>
        <dbReference type="ChEBI" id="CHEBI:58210"/>
        <note>ligand shared between dimeric partners</note>
    </ligand>
</feature>
<evidence type="ECO:0000256" key="7">
    <source>
        <dbReference type="PIRNR" id="PIRNR000232"/>
    </source>
</evidence>
<dbReference type="PANTHER" id="PTHR43821:SF1">
    <property type="entry name" value="NAD(P)H NITROREDUCTASE YDJA-RELATED"/>
    <property type="match status" value="1"/>
</dbReference>
<comment type="cofactor">
    <cofactor evidence="8">
        <name>FMN</name>
        <dbReference type="ChEBI" id="CHEBI:58210"/>
    </cofactor>
    <text evidence="8">Binds 1 FMN per subunit.</text>
</comment>
<dbReference type="OrthoDB" id="9804207at2"/>
<comment type="similarity">
    <text evidence="1 7">Belongs to the nitroreductase family.</text>
</comment>
<dbReference type="GO" id="GO:0016491">
    <property type="term" value="F:oxidoreductase activity"/>
    <property type="evidence" value="ECO:0007669"/>
    <property type="project" value="UniProtKB-UniRule"/>
</dbReference>
<organism evidence="10 11">
    <name type="scientific">Propylenella binzhouense</name>
    <dbReference type="NCBI Taxonomy" id="2555902"/>
    <lineage>
        <taxon>Bacteria</taxon>
        <taxon>Pseudomonadati</taxon>
        <taxon>Pseudomonadota</taxon>
        <taxon>Alphaproteobacteria</taxon>
        <taxon>Hyphomicrobiales</taxon>
        <taxon>Propylenellaceae</taxon>
        <taxon>Propylenella</taxon>
    </lineage>
</organism>
<evidence type="ECO:0000256" key="6">
    <source>
        <dbReference type="ARBA" id="ARBA00023027"/>
    </source>
</evidence>
<dbReference type="PANTHER" id="PTHR43821">
    <property type="entry name" value="NAD(P)H NITROREDUCTASE YDJA-RELATED"/>
    <property type="match status" value="1"/>
</dbReference>
<keyword evidence="11" id="KW-1185">Reference proteome</keyword>
<keyword evidence="4 7" id="KW-0521">NADP</keyword>
<protein>
    <recommendedName>
        <fullName evidence="7">Putative NAD(P)H nitroreductase</fullName>
        <ecNumber evidence="7">1.-.-.-</ecNumber>
    </recommendedName>
</protein>
<dbReference type="Pfam" id="PF00881">
    <property type="entry name" value="Nitroreductase"/>
    <property type="match status" value="1"/>
</dbReference>
<dbReference type="RefSeq" id="WP_161140193.1">
    <property type="nucleotide sequence ID" value="NZ_SPKJ01000022.1"/>
</dbReference>